<feature type="non-terminal residue" evidence="1">
    <location>
        <position position="1"/>
    </location>
</feature>
<protein>
    <submittedName>
        <fullName evidence="1">Uncharacterized protein</fullName>
    </submittedName>
</protein>
<comment type="caution">
    <text evidence="1">The sequence shown here is derived from an EMBL/GenBank/DDBJ whole genome shotgun (WGS) entry which is preliminary data.</text>
</comment>
<accession>A0ABD0PBA7</accession>
<name>A0ABD0PBA7_CIRMR</name>
<reference evidence="1 2" key="1">
    <citation type="submission" date="2024-05" db="EMBL/GenBank/DDBJ databases">
        <title>Genome sequencing and assembly of Indian major carp, Cirrhinus mrigala (Hamilton, 1822).</title>
        <authorList>
            <person name="Mohindra V."/>
            <person name="Chowdhury L.M."/>
            <person name="Lal K."/>
            <person name="Jena J.K."/>
        </authorList>
    </citation>
    <scope>NUCLEOTIDE SEQUENCE [LARGE SCALE GENOMIC DNA]</scope>
    <source>
        <strain evidence="1">CM1030</strain>
        <tissue evidence="1">Blood</tissue>
    </source>
</reference>
<organism evidence="1 2">
    <name type="scientific">Cirrhinus mrigala</name>
    <name type="common">Mrigala</name>
    <dbReference type="NCBI Taxonomy" id="683832"/>
    <lineage>
        <taxon>Eukaryota</taxon>
        <taxon>Metazoa</taxon>
        <taxon>Chordata</taxon>
        <taxon>Craniata</taxon>
        <taxon>Vertebrata</taxon>
        <taxon>Euteleostomi</taxon>
        <taxon>Actinopterygii</taxon>
        <taxon>Neopterygii</taxon>
        <taxon>Teleostei</taxon>
        <taxon>Ostariophysi</taxon>
        <taxon>Cypriniformes</taxon>
        <taxon>Cyprinidae</taxon>
        <taxon>Labeoninae</taxon>
        <taxon>Labeonini</taxon>
        <taxon>Cirrhinus</taxon>
    </lineage>
</organism>
<keyword evidence="2" id="KW-1185">Reference proteome</keyword>
<proteinExistence type="predicted"/>
<dbReference type="Proteomes" id="UP001529510">
    <property type="component" value="Unassembled WGS sequence"/>
</dbReference>
<dbReference type="EMBL" id="JAMKFB020000016">
    <property type="protein sequence ID" value="KAL0171368.1"/>
    <property type="molecule type" value="Genomic_DNA"/>
</dbReference>
<sequence>SYTPVNCLRELPMGAPEEPVDPPFPPVWDWALQYSSQRRVRFTQPVSQPACPPPVLNGNLNTNLDRSW</sequence>
<dbReference type="AlphaFoldDB" id="A0ABD0PBA7"/>
<evidence type="ECO:0000313" key="1">
    <source>
        <dbReference type="EMBL" id="KAL0171368.1"/>
    </source>
</evidence>
<evidence type="ECO:0000313" key="2">
    <source>
        <dbReference type="Proteomes" id="UP001529510"/>
    </source>
</evidence>
<feature type="non-terminal residue" evidence="1">
    <location>
        <position position="68"/>
    </location>
</feature>
<gene>
    <name evidence="1" type="ORF">M9458_031679</name>
</gene>